<dbReference type="EMBL" id="JACFOF010000020">
    <property type="protein sequence ID" value="MBW7954147.1"/>
    <property type="molecule type" value="Genomic_DNA"/>
</dbReference>
<evidence type="ECO:0000313" key="1">
    <source>
        <dbReference type="EMBL" id="MBW7954147.1"/>
    </source>
</evidence>
<evidence type="ECO:0000313" key="2">
    <source>
        <dbReference type="Proteomes" id="UP000781173"/>
    </source>
</evidence>
<dbReference type="Proteomes" id="UP000781173">
    <property type="component" value="Unassembled WGS sequence"/>
</dbReference>
<reference evidence="1" key="1">
    <citation type="journal article" date="2022" name="ISME J.">
        <title>A general approach to explore prokaryotic protein glycosylation reveals the unique surface layer modulation of an anammox bacterium.</title>
        <authorList>
            <person name="Pabst M."/>
            <person name="Grouzdev D.S."/>
            <person name="Lawson C.E."/>
            <person name="Kleikamp H.B.C."/>
            <person name="de Ram C."/>
            <person name="Louwen R."/>
            <person name="Lin Y.M."/>
            <person name="Lucker S."/>
            <person name="van Loosdrecht M.C.M."/>
            <person name="Laureni M."/>
        </authorList>
    </citation>
    <scope>NUCLEOTIDE SEQUENCE</scope>
    <source>
        <strain evidence="1">BROCD043</strain>
    </source>
</reference>
<gene>
    <name evidence="1" type="ORF">H3C67_05185</name>
</gene>
<protein>
    <submittedName>
        <fullName evidence="1">Uncharacterized protein</fullName>
    </submittedName>
</protein>
<sequence length="148" mass="16852">MQEVLVEQNLCLVRTTIAGFSATINHVLAERWLSESSRLQSIIREYGSPDGRFLYTLREDLYSNPFCDALLNIPDLDQLQLARFRVISNGRQISLHYAYNLGIVVADPTFGQFVDLEAANSNRPQDFINGIYVGTFDDAVRYYGVEYC</sequence>
<organism evidence="1 2">
    <name type="scientific">Candidatus Dojkabacteria bacterium</name>
    <dbReference type="NCBI Taxonomy" id="2099670"/>
    <lineage>
        <taxon>Bacteria</taxon>
        <taxon>Candidatus Dojkabacteria</taxon>
    </lineage>
</organism>
<proteinExistence type="predicted"/>
<name>A0A952ALB8_9BACT</name>
<accession>A0A952ALB8</accession>
<comment type="caution">
    <text evidence="1">The sequence shown here is derived from an EMBL/GenBank/DDBJ whole genome shotgun (WGS) entry which is preliminary data.</text>
</comment>
<dbReference type="AlphaFoldDB" id="A0A952ALB8"/>